<dbReference type="Proteomes" id="UP001500742">
    <property type="component" value="Unassembled WGS sequence"/>
</dbReference>
<dbReference type="InterPro" id="IPR025665">
    <property type="entry name" value="Beta-barrel_OMP_2"/>
</dbReference>
<evidence type="ECO:0000259" key="2">
    <source>
        <dbReference type="Pfam" id="PF13568"/>
    </source>
</evidence>
<organism evidence="3 4">
    <name type="scientific">Mucilaginibacter dorajii</name>
    <dbReference type="NCBI Taxonomy" id="692994"/>
    <lineage>
        <taxon>Bacteria</taxon>
        <taxon>Pseudomonadati</taxon>
        <taxon>Bacteroidota</taxon>
        <taxon>Sphingobacteriia</taxon>
        <taxon>Sphingobacteriales</taxon>
        <taxon>Sphingobacteriaceae</taxon>
        <taxon>Mucilaginibacter</taxon>
    </lineage>
</organism>
<feature type="domain" description="Outer membrane protein beta-barrel" evidence="2">
    <location>
        <begin position="36"/>
        <end position="220"/>
    </location>
</feature>
<proteinExistence type="predicted"/>
<gene>
    <name evidence="3" type="ORF">GCM10022210_15450</name>
</gene>
<sequence>MIKTRYLLLVCFMFCSQFLMAQHENVPAWGGGADQVDLSWGFSFSYVASDFKITKKPNWRSPFFDKGTGTYITDSVNSISSKSTPGFAIGFIARYTLTEHFEVRSTPSLVFADRNLTYTYANPDQNQVKQIQTTSFEIPLSFKLKSDRLGDFRAYILGGVKYTQAIGSKKSEANLDPLDKAVKNVCGFSSYEAGIGCDIYFEYFKLSPQIKISNSFGNLLVAEDHPFAAPISKLSLHTVMFSLFFE</sequence>
<evidence type="ECO:0000313" key="3">
    <source>
        <dbReference type="EMBL" id="GAA3967590.1"/>
    </source>
</evidence>
<protein>
    <recommendedName>
        <fullName evidence="2">Outer membrane protein beta-barrel domain-containing protein</fullName>
    </recommendedName>
</protein>
<dbReference type="RefSeq" id="WP_344757722.1">
    <property type="nucleotide sequence ID" value="NZ_BAAAZC010000009.1"/>
</dbReference>
<evidence type="ECO:0000313" key="4">
    <source>
        <dbReference type="Proteomes" id="UP001500742"/>
    </source>
</evidence>
<reference evidence="4" key="1">
    <citation type="journal article" date="2019" name="Int. J. Syst. Evol. Microbiol.">
        <title>The Global Catalogue of Microorganisms (GCM) 10K type strain sequencing project: providing services to taxonomists for standard genome sequencing and annotation.</title>
        <authorList>
            <consortium name="The Broad Institute Genomics Platform"/>
            <consortium name="The Broad Institute Genome Sequencing Center for Infectious Disease"/>
            <person name="Wu L."/>
            <person name="Ma J."/>
        </authorList>
    </citation>
    <scope>NUCLEOTIDE SEQUENCE [LARGE SCALE GENOMIC DNA]</scope>
    <source>
        <strain evidence="4">JCM 16601</strain>
    </source>
</reference>
<keyword evidence="4" id="KW-1185">Reference proteome</keyword>
<name>A0ABP7PL99_9SPHI</name>
<dbReference type="EMBL" id="BAAAZC010000009">
    <property type="protein sequence ID" value="GAA3967590.1"/>
    <property type="molecule type" value="Genomic_DNA"/>
</dbReference>
<keyword evidence="1" id="KW-0732">Signal</keyword>
<comment type="caution">
    <text evidence="3">The sequence shown here is derived from an EMBL/GenBank/DDBJ whole genome shotgun (WGS) entry which is preliminary data.</text>
</comment>
<accession>A0ABP7PL99</accession>
<dbReference type="Pfam" id="PF13568">
    <property type="entry name" value="OMP_b-brl_2"/>
    <property type="match status" value="1"/>
</dbReference>
<feature type="signal peptide" evidence="1">
    <location>
        <begin position="1"/>
        <end position="21"/>
    </location>
</feature>
<evidence type="ECO:0000256" key="1">
    <source>
        <dbReference type="SAM" id="SignalP"/>
    </source>
</evidence>
<feature type="chain" id="PRO_5045948319" description="Outer membrane protein beta-barrel domain-containing protein" evidence="1">
    <location>
        <begin position="22"/>
        <end position="246"/>
    </location>
</feature>